<dbReference type="GO" id="GO:0004984">
    <property type="term" value="F:olfactory receptor activity"/>
    <property type="evidence" value="ECO:0007669"/>
    <property type="project" value="InterPro"/>
</dbReference>
<feature type="transmembrane region" description="Helical" evidence="10">
    <location>
        <begin position="750"/>
        <end position="770"/>
    </location>
</feature>
<keyword evidence="7 10" id="KW-0472">Membrane</keyword>
<feature type="transmembrane region" description="Helical" evidence="10">
    <location>
        <begin position="515"/>
        <end position="537"/>
    </location>
</feature>
<dbReference type="PANTHER" id="PTHR21137">
    <property type="entry name" value="ODORANT RECEPTOR"/>
    <property type="match status" value="1"/>
</dbReference>
<feature type="transmembrane region" description="Helical" evidence="10">
    <location>
        <begin position="1731"/>
        <end position="1754"/>
    </location>
</feature>
<feature type="transmembrane region" description="Helical" evidence="10">
    <location>
        <begin position="1907"/>
        <end position="1926"/>
    </location>
</feature>
<dbReference type="GO" id="GO:0007165">
    <property type="term" value="P:signal transduction"/>
    <property type="evidence" value="ECO:0007669"/>
    <property type="project" value="UniProtKB-KW"/>
</dbReference>
<evidence type="ECO:0000256" key="10">
    <source>
        <dbReference type="SAM" id="Phobius"/>
    </source>
</evidence>
<feature type="transmembrane region" description="Helical" evidence="10">
    <location>
        <begin position="710"/>
        <end position="738"/>
    </location>
</feature>
<evidence type="ECO:0000313" key="12">
    <source>
        <dbReference type="Proteomes" id="UP000667349"/>
    </source>
</evidence>
<dbReference type="PANTHER" id="PTHR21137:SF35">
    <property type="entry name" value="ODORANT RECEPTOR 19A-RELATED"/>
    <property type="match status" value="1"/>
</dbReference>
<dbReference type="Proteomes" id="UP000667349">
    <property type="component" value="Unassembled WGS sequence"/>
</dbReference>
<feature type="transmembrane region" description="Helical" evidence="10">
    <location>
        <begin position="481"/>
        <end position="503"/>
    </location>
</feature>
<feature type="transmembrane region" description="Helical" evidence="10">
    <location>
        <begin position="1639"/>
        <end position="1657"/>
    </location>
</feature>
<comment type="caution">
    <text evidence="11">The sequence shown here is derived from an EMBL/GenBank/DDBJ whole genome shotgun (WGS) entry which is preliminary data.</text>
</comment>
<evidence type="ECO:0000256" key="1">
    <source>
        <dbReference type="ARBA" id="ARBA00004651"/>
    </source>
</evidence>
<feature type="transmembrane region" description="Helical" evidence="10">
    <location>
        <begin position="2281"/>
        <end position="2302"/>
    </location>
</feature>
<feature type="transmembrane region" description="Helical" evidence="10">
    <location>
        <begin position="1193"/>
        <end position="1213"/>
    </location>
</feature>
<evidence type="ECO:0000256" key="4">
    <source>
        <dbReference type="ARBA" id="ARBA00022692"/>
    </source>
</evidence>
<keyword evidence="5" id="KW-0552">Olfaction</keyword>
<comment type="subcellular location">
    <subcellularLocation>
        <location evidence="1">Cell membrane</location>
        <topology evidence="1">Multi-pass membrane protein</topology>
    </subcellularLocation>
</comment>
<evidence type="ECO:0000256" key="5">
    <source>
        <dbReference type="ARBA" id="ARBA00022725"/>
    </source>
</evidence>
<feature type="transmembrane region" description="Helical" evidence="10">
    <location>
        <begin position="2473"/>
        <end position="2492"/>
    </location>
</feature>
<feature type="transmembrane region" description="Helical" evidence="10">
    <location>
        <begin position="3034"/>
        <end position="3054"/>
    </location>
</feature>
<keyword evidence="8" id="KW-0675">Receptor</keyword>
<gene>
    <name evidence="11" type="primary">Or67c_0</name>
    <name evidence="11" type="ORF">G6Z75_0012773</name>
</gene>
<keyword evidence="9" id="KW-0807">Transducer</keyword>
<feature type="transmembrane region" description="Helical" evidence="10">
    <location>
        <begin position="1875"/>
        <end position="1895"/>
    </location>
</feature>
<dbReference type="EMBL" id="JAANHZ010000094">
    <property type="protein sequence ID" value="KAG5316023.1"/>
    <property type="molecule type" value="Genomic_DNA"/>
</dbReference>
<feature type="transmembrane region" description="Helical" evidence="10">
    <location>
        <begin position="2921"/>
        <end position="2945"/>
    </location>
</feature>
<feature type="transmembrane region" description="Helical" evidence="10">
    <location>
        <begin position="3003"/>
        <end position="3022"/>
    </location>
</feature>
<feature type="transmembrane region" description="Helical" evidence="10">
    <location>
        <begin position="2127"/>
        <end position="2150"/>
    </location>
</feature>
<feature type="transmembrane region" description="Helical" evidence="10">
    <location>
        <begin position="2775"/>
        <end position="2795"/>
    </location>
</feature>
<feature type="transmembrane region" description="Helical" evidence="10">
    <location>
        <begin position="309"/>
        <end position="327"/>
    </location>
</feature>
<accession>A0A836F1H5</accession>
<feature type="transmembrane region" description="Helical" evidence="10">
    <location>
        <begin position="2641"/>
        <end position="2664"/>
    </location>
</feature>
<organism evidence="11 12">
    <name type="scientific">Acromyrmex insinuator</name>
    <dbReference type="NCBI Taxonomy" id="230686"/>
    <lineage>
        <taxon>Eukaryota</taxon>
        <taxon>Metazoa</taxon>
        <taxon>Ecdysozoa</taxon>
        <taxon>Arthropoda</taxon>
        <taxon>Hexapoda</taxon>
        <taxon>Insecta</taxon>
        <taxon>Pterygota</taxon>
        <taxon>Neoptera</taxon>
        <taxon>Endopterygota</taxon>
        <taxon>Hymenoptera</taxon>
        <taxon>Apocrita</taxon>
        <taxon>Aculeata</taxon>
        <taxon>Formicoidea</taxon>
        <taxon>Formicidae</taxon>
        <taxon>Myrmicinae</taxon>
        <taxon>Acromyrmex</taxon>
    </lineage>
</organism>
<feature type="transmembrane region" description="Helical" evidence="10">
    <location>
        <begin position="1282"/>
        <end position="1300"/>
    </location>
</feature>
<feature type="transmembrane region" description="Helical" evidence="10">
    <location>
        <begin position="1375"/>
        <end position="1398"/>
    </location>
</feature>
<feature type="non-terminal residue" evidence="11">
    <location>
        <position position="1"/>
    </location>
</feature>
<dbReference type="GO" id="GO:0005886">
    <property type="term" value="C:plasma membrane"/>
    <property type="evidence" value="ECO:0007669"/>
    <property type="project" value="UniProtKB-SubCell"/>
</dbReference>
<feature type="transmembrane region" description="Helical" evidence="10">
    <location>
        <begin position="2073"/>
        <end position="2096"/>
    </location>
</feature>
<dbReference type="GO" id="GO:0005549">
    <property type="term" value="F:odorant binding"/>
    <property type="evidence" value="ECO:0007669"/>
    <property type="project" value="InterPro"/>
</dbReference>
<evidence type="ECO:0000256" key="6">
    <source>
        <dbReference type="ARBA" id="ARBA00022989"/>
    </source>
</evidence>
<sequence length="3125" mass="360211">RKIMSTVSPAVKIALQCLGIWPDVSHSTIYWLSFMSSMLIVQYFQYSYIFDHLSASELSNLIDGLPMTFNYSLTLFKLSSLWINRRILYKILATMDNDWCECINIEQHLYIMTIKANISHFISNALLSFTAIVGVLYLLGEYAVRFVFLIENYNDTMKQLPLRLQFPFETQHSPIFEFLVVTIFLQAMIHGKLIANATYETLWYDMPINTGRIMMFIIMRSQKRLTITAGKMMDMSFETFTNISELSNLADSSLFTLDYSLTCFKMAGLWMHRRDLHKILATMDNDWRECININHHLYIMTIKANISHFISNTLLSFTAIVAALYFLGEYAIRFVFLIEDYNDTSRQLPLKLQFPFETQQSPMFELLAITIFLHVMLHVCTVAILNGLIFTLSKLIANATYETLWYNMPLNTEKIIIFIIMRSQKRLTITAGKMIDMSFDTFTNRLFFSQIYWQMIITSTISPALKFGLCFFGFWPGVPYSTIYCLSFMSSMLIIQYFQYLYIFDHLKISELSNLIDSSIITLDYSLTFFKLIGLWIHRRILHKILKDMDNNWHECINIDQHLYTMTTKANIAHFFSNALLSCNAIITVIYLLGDYVIRSVFLNENYNNTVRQLPIKIQFPFKIQQSPVFEFIAVIIFLHTILQVWTNTILNGLIFSLVLHISGQIDIMCHEFRNISKGSLLDGSFESFFGLLIEKHNKIIIFSNNIETLFSFIALMQVVWNTLVICCLGFIIVISIYNETGIFVLVKTVSGYFVIMIEAFVICFAGEYLSLKGKLIANAIYESLWYDMPSNKNKIIVFIIMRSQKRLTITAGKMMDMSLETFTLVHPEFDIFITLKIMYVVRLINRKLQNVYKKLTLSRFAIILHNTCRLIHIYASGNRVPWGYTILGEMYNTVSFTSCLNTVSPVLKIGLQILGIWPRVSYSTIQWLSFTLSTLIIQYFQYLYIFEHLKISELSNLIDGLTVTLEYSLTLFKLIGLWIHRQVLHQILVAMDNDWRECINMDKHLYMMTIKANIAHFISNALLSVNATVALLYLLGDYVIRFVFLNEDQNHTLRQFPIKIQFPFETQQSPMFEVLVVTISLHVMLHVSILCILNGLVLTLVLHVSGQIDIMCYEFRKISRSTLLHESVVSLFGILIERHNRIISFSENIEKLFSFIALMQVVWNTLVICFLGFFIIICIHSETDVFVLIKTVLSYFAIMAEAFIICFAGEYLSLKGKLIANAIYESLWYDIPSRQSKIIIFIIMRSQKRLAITAGKMMDITVSPVLKIGLQLLGVWPGVSIPYWLIYICSILIIQYFQYRYVYEHFKISELSNLVDSLPASLDYSLTIFKVVILWIHRRVIYQLLAAMDNDWHECVDIDQHLYMMTIKANTSHFYANVMTSIYIIVGVFYLLSGYVVRFVYEIEDYNNTLREFPIKVHFPFENQQSPIFELLALTLFLHVLLNTSTVSIVNALILTLVLHVSGQIDILCQEFKTISAKVLPDKTSTSTLGVLIERHNRVFWFSDNIETLFSFIALMQVIWNTLVICSLGFIIIISFYIDTGVTTILKSIFAYLAVILEVFILCFAGEYLNLKSKSIADAAYESFWYDLPLNQRKILMFIIMRSQKQLMITAGRITSLSLTTFTSIGLQLLGVWPGMSISYWLINIFSILILQYYQYRYVFEHFKISELSDLVDSLSAALSFSLIILKITTIWIHRGVLHQLLAAMDNDWHECIDTDHLYMMTIKANISHFYSNVMFSINILAAVSYFFGGYAIRFVYQSGDYNNTLRQFPIKVQFPLKAQQSPIFELLAVTQFLLMLFNSYMLFVINALISTLVLHISGQIDILCQEFKIISAKTLRYKTSTSMLGILIERHNRVFWFSDNIENLFSFIALMQVVWNTLVICGLVFIIIISFHIETGVSVIIKSVFSYLAVIVEIFILCFAGEYLNLKYWTNADTNLYFLVFSIQLQMIVTSIVSPVLKIGLQVFGVWPGKSHSIPYWLIYIFSILIVQYFQYRYVFEHFKISEISNLVDSLPAALDYSLTILKVTSLWIHRRVIHQLLTAMDKDWQECVNIDYHLYVMTVKANTSRFCSNIMFSINTIALVSYLLSGYAIRFIYLSGDYNNDTLRQLPIKVQFPFETQQSPIFELLAVILFLHVTLNSCTLSILNALISTLSKLIANAAYESLWYDLLSNQKKIITFVIMRSQKQVTITAGRIMSLTLETFTNYFQYQYVFEHFKISELSNLVDSLPAALDYSLTMIKVITLWIHRRVFRQILVTMDNDWRECINMDKYLYIMTIKANLAHFISNSILSISVIIAIPYFLGEYIIHSVFLTEDQNNTLRPLPMKIQLPFDTQQSPIFEIVYVTLFLHSIIIFSKSIVNAAYELTWYDIPSHQSKMLILIIMRSQKQLTISAGKMMDMSFETYTNISEFSNLIDGLSLTLDYSLTFVKLVSLWIHRRVFHKILTAMDNDWRECINIDEHLNMMTIKATVSHFYSNAMLSFNGVAAVLYVLGDYAIRFVYTSKDHNDTLRQLPIKVLLPFETEQSPIFELLVAIMFLHIILVSLLVAVLNGLIFTLVLHVSGQIDIICQEFKNISENAFPYQSSAFTLGVLIKKHNKVYSFSENIEELFSFIALMQVVCKTLVICCLGFVIIISVHNEIDFYLFVKAAVAYIAVMIEIFIICFAGEYLSLKSKSVADAAYKSLWYDMPINQTKIISFVIMKSQRRLSITAGKMMDMSFEALTNVDVRTIIVLLLMRKRRRGPIPCEIMRATSISTSVEIGLRFVGIWPGLQYGTITWFAYMMSLVFALYFQYVYIFDHLDINNISNLVDALSITLAYSLGFLKLFYDIVLTMEEDWNNNNIYDKSVSCIMASNANLSRHCSNVLISINAAAAICYSVTNFLRLSDFKEDLNISSRVLPIKMKFPFKIDVSPLFELLAVGQILHVVSIATLVGMMNCLIITLVLHVSGQIDILRRELLTICGNGISQRDSIVTSVRLVIIRHQKIITLSDNIEELYSDIALMQFLSNTVVICCIGFTIIASLVRDGATVVILKSAIFYVAVTLEAFIFCFAGEYLSAKSKSVGDAVYEALWYNMTPAECRILLFVILRSQKRLTITAGNIMDLSLEGFTNVMKASASYMSVLHAMY</sequence>
<evidence type="ECO:0000256" key="8">
    <source>
        <dbReference type="ARBA" id="ARBA00023170"/>
    </source>
</evidence>
<keyword evidence="6 10" id="KW-1133">Transmembrane helix</keyword>
<feature type="transmembrane region" description="Helical" evidence="10">
    <location>
        <begin position="1519"/>
        <end position="1539"/>
    </location>
</feature>
<feature type="transmembrane region" description="Helical" evidence="10">
    <location>
        <begin position="1015"/>
        <end position="1036"/>
    </location>
</feature>
<feature type="transmembrane region" description="Helical" evidence="10">
    <location>
        <begin position="572"/>
        <end position="593"/>
    </location>
</feature>
<keyword evidence="4 10" id="KW-0812">Transmembrane</keyword>
<reference evidence="11" key="1">
    <citation type="submission" date="2020-02" db="EMBL/GenBank/DDBJ databases">
        <title>Relaxed selection underlies rapid genomic changes in the transitions from sociality to social parasitism in ants.</title>
        <authorList>
            <person name="Bi X."/>
        </authorList>
    </citation>
    <scope>NUCLEOTIDE SEQUENCE</scope>
    <source>
        <strain evidence="11">BGI-DK2013a</strain>
        <tissue evidence="11">Whole body</tissue>
    </source>
</reference>
<evidence type="ECO:0000256" key="3">
    <source>
        <dbReference type="ARBA" id="ARBA00022606"/>
    </source>
</evidence>
<feature type="transmembrane region" description="Helical" evidence="10">
    <location>
        <begin position="2807"/>
        <end position="2826"/>
    </location>
</feature>
<keyword evidence="3" id="KW-0716">Sensory transduction</keyword>
<feature type="transmembrane region" description="Helical" evidence="10">
    <location>
        <begin position="451"/>
        <end position="475"/>
    </location>
</feature>
<feature type="transmembrane region" description="Helical" evidence="10">
    <location>
        <begin position="366"/>
        <end position="389"/>
    </location>
</feature>
<feature type="transmembrane region" description="Helical" evidence="10">
    <location>
        <begin position="175"/>
        <end position="195"/>
    </location>
</feature>
<dbReference type="InterPro" id="IPR004117">
    <property type="entry name" value="7tm6_olfct_rcpt"/>
</dbReference>
<feature type="transmembrane region" description="Helical" evidence="10">
    <location>
        <begin position="2341"/>
        <end position="2363"/>
    </location>
</feature>
<feature type="transmembrane region" description="Helical" evidence="10">
    <location>
        <begin position="2530"/>
        <end position="2558"/>
    </location>
</feature>
<keyword evidence="12" id="KW-1185">Reference proteome</keyword>
<feature type="transmembrane region" description="Helical" evidence="10">
    <location>
        <begin position="1976"/>
        <end position="1994"/>
    </location>
</feature>
<feature type="non-terminal residue" evidence="11">
    <location>
        <position position="3125"/>
    </location>
</feature>
<feature type="transmembrane region" description="Helical" evidence="10">
    <location>
        <begin position="1794"/>
        <end position="1816"/>
    </location>
</feature>
<feature type="transmembrane region" description="Helical" evidence="10">
    <location>
        <begin position="1437"/>
        <end position="1460"/>
    </location>
</feature>
<evidence type="ECO:0000256" key="7">
    <source>
        <dbReference type="ARBA" id="ARBA00023136"/>
    </source>
</evidence>
<dbReference type="Pfam" id="PF02949">
    <property type="entry name" value="7tm_6"/>
    <property type="match status" value="9"/>
</dbReference>
<feature type="transmembrane region" description="Helical" evidence="10">
    <location>
        <begin position="653"/>
        <end position="670"/>
    </location>
</feature>
<feature type="transmembrane region" description="Helical" evidence="10">
    <location>
        <begin position="1080"/>
        <end position="1103"/>
    </location>
</feature>
<keyword evidence="2" id="KW-1003">Cell membrane</keyword>
<feature type="transmembrane region" description="Helical" evidence="10">
    <location>
        <begin position="2608"/>
        <end position="2635"/>
    </location>
</feature>
<evidence type="ECO:0000313" key="11">
    <source>
        <dbReference type="EMBL" id="KAG5316023.1"/>
    </source>
</evidence>
<evidence type="ECO:0000256" key="2">
    <source>
        <dbReference type="ARBA" id="ARBA00022475"/>
    </source>
</evidence>
<feature type="transmembrane region" description="Helical" evidence="10">
    <location>
        <begin position="29"/>
        <end position="49"/>
    </location>
</feature>
<protein>
    <submittedName>
        <fullName evidence="11">OR67C protein</fullName>
    </submittedName>
</protein>
<evidence type="ECO:0000256" key="9">
    <source>
        <dbReference type="ARBA" id="ARBA00023224"/>
    </source>
</evidence>
<feature type="transmembrane region" description="Helical" evidence="10">
    <location>
        <begin position="1938"/>
        <end position="1956"/>
    </location>
</feature>
<feature type="transmembrane region" description="Helical" evidence="10">
    <location>
        <begin position="1551"/>
        <end position="1570"/>
    </location>
</feature>
<name>A0A836F1H5_9HYME</name>
<feature type="transmembrane region" description="Helical" evidence="10">
    <location>
        <begin position="121"/>
        <end position="139"/>
    </location>
</feature>
<proteinExistence type="predicted"/>
<feature type="transmembrane region" description="Helical" evidence="10">
    <location>
        <begin position="1153"/>
        <end position="1181"/>
    </location>
</feature>